<dbReference type="InterPro" id="IPR021374">
    <property type="entry name" value="DUF2996"/>
</dbReference>
<dbReference type="KEGG" id="amr:AM1_0918"/>
<sequence length="132" mass="14728">MAEAEKKAADAAPAAKPKEKKPKLEDKPFAEFIQQDYLPALEKALAAKDISDLQLNFADNNITGEWLNGTRQFTVYFPEGDIKKQRAFSWSNTGSNPSTIEPFLGDERKITLDLLVFGVVQRLDAQKWLGGN</sequence>
<evidence type="ECO:0000256" key="1">
    <source>
        <dbReference type="SAM" id="MobiDB-lite"/>
    </source>
</evidence>
<organism evidence="2 3">
    <name type="scientific">Acaryochloris marina (strain MBIC 11017)</name>
    <dbReference type="NCBI Taxonomy" id="329726"/>
    <lineage>
        <taxon>Bacteria</taxon>
        <taxon>Bacillati</taxon>
        <taxon>Cyanobacteriota</taxon>
        <taxon>Cyanophyceae</taxon>
        <taxon>Acaryochloridales</taxon>
        <taxon>Acaryochloridaceae</taxon>
        <taxon>Acaryochloris</taxon>
    </lineage>
</organism>
<evidence type="ECO:0000313" key="3">
    <source>
        <dbReference type="Proteomes" id="UP000000268"/>
    </source>
</evidence>
<protein>
    <recommendedName>
        <fullName evidence="4">DUF2996 domain-containing protein</fullName>
    </recommendedName>
</protein>
<dbReference type="EMBL" id="CP000828">
    <property type="protein sequence ID" value="ABW25960.1"/>
    <property type="molecule type" value="Genomic_DNA"/>
</dbReference>
<dbReference type="Proteomes" id="UP000000268">
    <property type="component" value="Chromosome"/>
</dbReference>
<keyword evidence="3" id="KW-1185">Reference proteome</keyword>
<dbReference type="STRING" id="329726.AM1_0918"/>
<dbReference type="Pfam" id="PF11210">
    <property type="entry name" value="DUF2996"/>
    <property type="match status" value="1"/>
</dbReference>
<evidence type="ECO:0000313" key="2">
    <source>
        <dbReference type="EMBL" id="ABW25960.1"/>
    </source>
</evidence>
<feature type="region of interest" description="Disordered" evidence="1">
    <location>
        <begin position="1"/>
        <end position="26"/>
    </location>
</feature>
<reference evidence="2 3" key="1">
    <citation type="journal article" date="2008" name="Proc. Natl. Acad. Sci. U.S.A.">
        <title>Niche adaptation and genome expansion in the chlorophyll d-producing cyanobacterium Acaryochloris marina.</title>
        <authorList>
            <person name="Swingley W.D."/>
            <person name="Chen M."/>
            <person name="Cheung P.C."/>
            <person name="Conrad A.L."/>
            <person name="Dejesa L.C."/>
            <person name="Hao J."/>
            <person name="Honchak B.M."/>
            <person name="Karbach L.E."/>
            <person name="Kurdoglu A."/>
            <person name="Lahiri S."/>
            <person name="Mastrian S.D."/>
            <person name="Miyashita H."/>
            <person name="Page L."/>
            <person name="Ramakrishna P."/>
            <person name="Satoh S."/>
            <person name="Sattley W.M."/>
            <person name="Shimada Y."/>
            <person name="Taylor H.L."/>
            <person name="Tomo T."/>
            <person name="Tsuchiya T."/>
            <person name="Wang Z.T."/>
            <person name="Raymond J."/>
            <person name="Mimuro M."/>
            <person name="Blankenship R.E."/>
            <person name="Touchman J.W."/>
        </authorList>
    </citation>
    <scope>NUCLEOTIDE SEQUENCE [LARGE SCALE GENOMIC DNA]</scope>
    <source>
        <strain evidence="3">MBIC 11017</strain>
    </source>
</reference>
<dbReference type="PANTHER" id="PTHR36341:SF3">
    <property type="entry name" value="DUF2996 FAMILY PROTEIN"/>
    <property type="match status" value="1"/>
</dbReference>
<accession>B0BZN4</accession>
<name>B0BZN4_ACAM1</name>
<dbReference type="RefSeq" id="WP_010474448.1">
    <property type="nucleotide sequence ID" value="NC_009925.1"/>
</dbReference>
<dbReference type="OrthoDB" id="465001at2"/>
<dbReference type="HOGENOM" id="CLU_093094_1_1_3"/>
<dbReference type="PANTHER" id="PTHR36341">
    <property type="entry name" value="DUF2996 FAMILY PROTEIN"/>
    <property type="match status" value="1"/>
</dbReference>
<dbReference type="eggNOG" id="ENOG5031HP9">
    <property type="taxonomic scope" value="Bacteria"/>
</dbReference>
<proteinExistence type="predicted"/>
<dbReference type="AlphaFoldDB" id="B0BZN4"/>
<gene>
    <name evidence="2" type="ordered locus">AM1_0918</name>
</gene>
<evidence type="ECO:0008006" key="4">
    <source>
        <dbReference type="Google" id="ProtNLM"/>
    </source>
</evidence>